<dbReference type="Proteomes" id="UP000243686">
    <property type="component" value="Unassembled WGS sequence"/>
</dbReference>
<keyword evidence="2" id="KW-1185">Reference proteome</keyword>
<accession>A0A1S8X4Z9</accession>
<dbReference type="AlphaFoldDB" id="A0A1S8X4Z9"/>
<protein>
    <submittedName>
        <fullName evidence="1">Uncharacterized protein</fullName>
    </submittedName>
</protein>
<evidence type="ECO:0000313" key="1">
    <source>
        <dbReference type="EMBL" id="OON21805.1"/>
    </source>
</evidence>
<reference evidence="1 2" key="1">
    <citation type="submission" date="2015-03" db="EMBL/GenBank/DDBJ databases">
        <title>Draft genome of the nematode, Opisthorchis viverrini.</title>
        <authorList>
            <person name="Mitreva M."/>
        </authorList>
    </citation>
    <scope>NUCLEOTIDE SEQUENCE [LARGE SCALE GENOMIC DNA]</scope>
    <source>
        <strain evidence="1">Khon Kaen</strain>
    </source>
</reference>
<name>A0A1S8X4Z9_OPIVI</name>
<sequence length="153" mass="17484">MGIPMKNVWLLRDSDLRASLVDHANICGPLNFRWRKRERHDNFTHVLCSQPTESNAEIVVVSPDVQLDTRSGNCVYVRRHNRLRGYRRNQFTNELSGLCQMVSRWNLGTNSHHLSIHKANDGKTSESKSLDDDVTSIRLNIKGSPCKNRNGVC</sequence>
<dbReference type="EMBL" id="KV891985">
    <property type="protein sequence ID" value="OON21805.1"/>
    <property type="molecule type" value="Genomic_DNA"/>
</dbReference>
<gene>
    <name evidence="1" type="ORF">X801_02289</name>
</gene>
<proteinExistence type="predicted"/>
<organism evidence="1 2">
    <name type="scientific">Opisthorchis viverrini</name>
    <name type="common">Southeast Asian liver fluke</name>
    <dbReference type="NCBI Taxonomy" id="6198"/>
    <lineage>
        <taxon>Eukaryota</taxon>
        <taxon>Metazoa</taxon>
        <taxon>Spiralia</taxon>
        <taxon>Lophotrochozoa</taxon>
        <taxon>Platyhelminthes</taxon>
        <taxon>Trematoda</taxon>
        <taxon>Digenea</taxon>
        <taxon>Opisthorchiida</taxon>
        <taxon>Opisthorchiata</taxon>
        <taxon>Opisthorchiidae</taxon>
        <taxon>Opisthorchis</taxon>
    </lineage>
</organism>
<evidence type="ECO:0000313" key="2">
    <source>
        <dbReference type="Proteomes" id="UP000243686"/>
    </source>
</evidence>